<dbReference type="Pfam" id="PF06405">
    <property type="entry name" value="RCC_reductase"/>
    <property type="match status" value="1"/>
</dbReference>
<dbReference type="GO" id="GO:0009507">
    <property type="term" value="C:chloroplast"/>
    <property type="evidence" value="ECO:0007669"/>
    <property type="project" value="TreeGrafter"/>
</dbReference>
<dbReference type="EMBL" id="QGKY02000246">
    <property type="protein sequence ID" value="KAF2586201.1"/>
    <property type="molecule type" value="Genomic_DNA"/>
</dbReference>
<dbReference type="GO" id="GO:0015996">
    <property type="term" value="P:chlorophyll catabolic process"/>
    <property type="evidence" value="ECO:0007669"/>
    <property type="project" value="TreeGrafter"/>
</dbReference>
<comment type="caution">
    <text evidence="2">The sequence shown here is derived from an EMBL/GenBank/DDBJ whole genome shotgun (WGS) entry which is preliminary data.</text>
</comment>
<protein>
    <submittedName>
        <fullName evidence="2">Uncharacterized protein</fullName>
    </submittedName>
</protein>
<proteinExistence type="predicted"/>
<reference evidence="2" key="1">
    <citation type="submission" date="2019-12" db="EMBL/GenBank/DDBJ databases">
        <title>Genome sequencing and annotation of Brassica cretica.</title>
        <authorList>
            <person name="Studholme D.J."/>
            <person name="Sarris P.F."/>
        </authorList>
    </citation>
    <scope>NUCLEOTIDE SEQUENCE</scope>
    <source>
        <strain evidence="2">PFS-102/07</strain>
        <tissue evidence="2">Leaf</tissue>
    </source>
</reference>
<name>A0A8S9JW71_BRACR</name>
<evidence type="ECO:0000256" key="1">
    <source>
        <dbReference type="SAM" id="MobiDB-lite"/>
    </source>
</evidence>
<dbReference type="GO" id="GO:0051743">
    <property type="term" value="F:red chlorophyll catabolite reductase activity"/>
    <property type="evidence" value="ECO:0007669"/>
    <property type="project" value="InterPro"/>
</dbReference>
<gene>
    <name evidence="2" type="ORF">F2Q70_00033813</name>
</gene>
<feature type="region of interest" description="Disordered" evidence="1">
    <location>
        <begin position="99"/>
        <end position="118"/>
    </location>
</feature>
<sequence>MAMIFCNTLLYSSSPFLSPLPSIRSKPSRFSKRVLTVQAQFQSMDQNDLLLRQKFMEFPYVSPTRRELMVDLMSTLEDRLHSQLLPCTLPTDVRNFKNPNGSAEASLHIRSGEKSSPV</sequence>
<accession>A0A8S9JW71</accession>
<dbReference type="InterPro" id="IPR009439">
    <property type="entry name" value="RCC_reductase"/>
</dbReference>
<dbReference type="Gene3D" id="3.40.1500.20">
    <property type="match status" value="1"/>
</dbReference>
<evidence type="ECO:0000313" key="2">
    <source>
        <dbReference type="EMBL" id="KAF2586201.1"/>
    </source>
</evidence>
<dbReference type="PANTHER" id="PTHR34685">
    <property type="entry name" value="RED CHLOROPHYLL CATABOLITE REDUCTASE, CHLOROPLASTIC"/>
    <property type="match status" value="1"/>
</dbReference>
<dbReference type="PANTHER" id="PTHR34685:SF2">
    <property type="entry name" value="RED CHLOROPHYLL CATABOLITE REDUCTASE, CHLOROPLASTIC"/>
    <property type="match status" value="1"/>
</dbReference>
<organism evidence="2">
    <name type="scientific">Brassica cretica</name>
    <name type="common">Mustard</name>
    <dbReference type="NCBI Taxonomy" id="69181"/>
    <lineage>
        <taxon>Eukaryota</taxon>
        <taxon>Viridiplantae</taxon>
        <taxon>Streptophyta</taxon>
        <taxon>Embryophyta</taxon>
        <taxon>Tracheophyta</taxon>
        <taxon>Spermatophyta</taxon>
        <taxon>Magnoliopsida</taxon>
        <taxon>eudicotyledons</taxon>
        <taxon>Gunneridae</taxon>
        <taxon>Pentapetalae</taxon>
        <taxon>rosids</taxon>
        <taxon>malvids</taxon>
        <taxon>Brassicales</taxon>
        <taxon>Brassicaceae</taxon>
        <taxon>Brassiceae</taxon>
        <taxon>Brassica</taxon>
    </lineage>
</organism>
<dbReference type="AlphaFoldDB" id="A0A8S9JW71"/>